<feature type="transmembrane region" description="Helical" evidence="3">
    <location>
        <begin position="1007"/>
        <end position="1028"/>
    </location>
</feature>
<feature type="domain" description="Ig-like" evidence="4">
    <location>
        <begin position="2267"/>
        <end position="2356"/>
    </location>
</feature>
<feature type="domain" description="Ig-like" evidence="4">
    <location>
        <begin position="3313"/>
        <end position="3403"/>
    </location>
</feature>
<proteinExistence type="predicted"/>
<name>A0A498LXC9_LABRO</name>
<dbReference type="PROSITE" id="PS00290">
    <property type="entry name" value="IG_MHC"/>
    <property type="match status" value="13"/>
</dbReference>
<dbReference type="InterPro" id="IPR011162">
    <property type="entry name" value="MHC_I/II-like_Ag-recog"/>
</dbReference>
<dbReference type="EMBL" id="QBIY01013104">
    <property type="protein sequence ID" value="RXN11846.1"/>
    <property type="molecule type" value="Genomic_DNA"/>
</dbReference>
<dbReference type="InterPro" id="IPR037055">
    <property type="entry name" value="MHC_I-like_Ag-recog_sf"/>
</dbReference>
<keyword evidence="1" id="KW-0325">Glycoprotein</keyword>
<evidence type="ECO:0000259" key="4">
    <source>
        <dbReference type="PROSITE" id="PS50835"/>
    </source>
</evidence>
<dbReference type="InterPro" id="IPR003597">
    <property type="entry name" value="Ig_C1-set"/>
</dbReference>
<dbReference type="PANTHER" id="PTHR16675:SF191">
    <property type="entry name" value="CLASS I HISTOCOMPATIBILITY ANTIGEN, F10 ALPHA CHAIN-LIKE-RELATED"/>
    <property type="match status" value="1"/>
</dbReference>
<feature type="transmembrane region" description="Helical" evidence="3">
    <location>
        <begin position="2963"/>
        <end position="2986"/>
    </location>
</feature>
<protein>
    <submittedName>
        <fullName evidence="5">Major histocompatibility complex class I-related protein</fullName>
    </submittedName>
</protein>
<keyword evidence="3" id="KW-1133">Transmembrane helix</keyword>
<comment type="caution">
    <text evidence="5">The sequence shown here is derived from an EMBL/GenBank/DDBJ whole genome shotgun (WGS) entry which is preliminary data.</text>
</comment>
<gene>
    <name evidence="5" type="ORF">ROHU_010386</name>
</gene>
<evidence type="ECO:0000256" key="3">
    <source>
        <dbReference type="SAM" id="Phobius"/>
    </source>
</evidence>
<keyword evidence="3" id="KW-0472">Membrane</keyword>
<feature type="transmembrane region" description="Helical" evidence="3">
    <location>
        <begin position="1528"/>
        <end position="1549"/>
    </location>
</feature>
<keyword evidence="3" id="KW-0812">Transmembrane</keyword>
<feature type="domain" description="Ig-like" evidence="4">
    <location>
        <begin position="2034"/>
        <end position="2126"/>
    </location>
</feature>
<dbReference type="SMART" id="SM00407">
    <property type="entry name" value="IGc1"/>
    <property type="match status" value="17"/>
</dbReference>
<dbReference type="FunFam" id="3.30.500.10:FF:000007">
    <property type="entry name" value="Major histocompatibility complex class I LDA"/>
    <property type="match status" value="1"/>
</dbReference>
<evidence type="ECO:0000256" key="2">
    <source>
        <dbReference type="ARBA" id="ARBA00023319"/>
    </source>
</evidence>
<dbReference type="InterPro" id="IPR007110">
    <property type="entry name" value="Ig-like_dom"/>
</dbReference>
<feature type="domain" description="Ig-like" evidence="4">
    <location>
        <begin position="2733"/>
        <end position="2821"/>
    </location>
</feature>
<sequence>MKTLETYLKKRETQLNRKVKPQVRFIQKTNSDSGKFRLSCLATGYYPRHINLTLFRDEQPVDDHEITGGDLLPNDDGTYQMRKSLEISAADKHKYTCSITHLSLDVILEIDPGELLKVAIPVVLVVLALVLVSATGAVVYKCRKRQAGFYPCHINMTLFRDDQPVSDHEITGGDLLPNGDGTYPMRKIMKISAADKHKYTCSVTHLSLDNKLEVPLENELSSYHTVVLLSAHAVLLLKLMRFCNLLKTSILFARRSNHYIFCFIQFPVLAGSHNLTAFVTYITGEAFSASMMLDDITVGYYDSETKVYVARGNNTNEDDVVDPIILKSVSEKVHAHFKGRSNHWSPVNDTESKSFEVYQVMCLCEQSDNKPGQIISKTAYRGSTIDERRFSDGNFTYKVFSNNTKMKRNLELSKYRFENVYYPACIKTLKNYLEKRETQVNEKVKPRVRIIQKTNSDSGGFRLSCLATGFYPRHINLTLFRDGQPVDDHEVTGGDLLPNGDGTYQMRKSLEISAADKHKYTCSATHLSLDVTLEIDPGELLKAAIPVVLIVLALVLVCATAAIVYKCRKRQADSPRSGYSATYSLKVYQTLVVCELLDFDKPGNMIIKDAAGGCTTDELYYFNNIFTYNVTVNIAQELIKPHLEEFKQEFAKIFHPVCITTLRNYLKKRGDQVNRRIIPYVRLIQKANSDSGGFRVGCLATGFYPRHINMTLFRDGQLVADHEITGGDLLPNDDGTYQMRKSLEISAADKHKYTCSVTHLSLDNKPEVTLENYSSRYHIGAAVLMFVCAICVVWAVAMWMKRQERQIPRGHEVHQVMGLCEQNDNKPGQMISKTAYRGSTIDERYFFDSKFTYQVFSNYTEPEINLEMSKLRLRNFYYPACIKTLEKYLKKRETQLNRKVKPQVKLIQKANPDSGGLRVSCLATGFYPRHINLTLFRDDQPVADHEITGGDLLPNDDGTYQMRKSLEINRAEKHNYTCSVTHLSLDNKLDVTLGNKESNPVEVFKSAILSVLIVLPLVLVFGTIAIIYQCRNKRADSSRSGYSVASSSHTLTGLATYITGGSFSASMMLDDITVGYYNSETKVYVARGNNTNEDHVVDPDILRSVSENVHVHFIERSNHRRLVNDTESESFEVYQVMCLCEQSDNKPGQIISKTAYRGSTIDERRFFDGNFTYQVFSNNTEIKRNLELSKYRLENVYYPACIKTLKNYLEKRETQVNGKVKPRVRIIQKTNSDSGGFRLSCLATGFYPRHINLTLFRDEQPVADHEITGGDLLPNGDGTYQMRKSLEISAVKHNYTCSVTHLSLDNKLDVTLEIDPGELLKAAIPVVLTVLALVLVCATAAIVYKCRKRQTDLPRSGYSATYSSHSLRGLATYIRGETAFSASVMLDDITVGYYDSVTKIYAARGNNTNEDDVIDPGDLRAIMKPKVRLIQKANLDSGGFRVSCLATGFYPRHINLTLFRDDQPVADHEITGGDLLPNDDGTYQIRKSLEIRAADKHKYTCSVTHLSLDHTLKVTEESDSGEPLKSTILLVVIIFLALALVLFFGTVAIKYKCRKRQAEISRSGYSAACSHSLWVLITHIEGETPFPAFSGIFMLDDIIVGYYNSETMIYVVRGNTTSEDDVVDPDHLDIIMKPRVRLIQKTSSDDGGFCVRCLATGFYPRHINLTLFRDGQPVADHEITGGDLLPNGDGTYQMRKSLEISAADKHKYTCSVTHLSLDNKLDVTLEFDPGEPFILVIPSVLIILALVLLFGTGVGIYKCRKRQASFDVYQTLVFCELLDLDKPGKMLIKDAVGGSTTDELFYFNKKFSYTVSAKIAQEVLKPHLEEFKLEIAETFYPVCISTLRNYLKKRQGQVNRRMKPKVRLLQKELSSRSRVSCLATGFYPRHINLTLFRDGQPVADQEITGGDLLPNDDGTYQIRKSLEISAADKHKYTCSVTHISLDNRMTVDLDSHSLRGLATYISKEKAFSATVMLDDMIVGYYNSTTKIYVARGNNTNEDDVIDPNDLRDVSERVHHHFSERSNYLKPVNDTEMKPKVRLIQKANSDSGGFRVSCLATGFYPRHINLTLFRDGHPVADHEITGGDLLPNDDGTYQMRKSLKISAADKHKYTCSATHLDHQVTSESDSSEPFKSVILSVLIVLALVLVFGTGAILYKCKKKRTVSSRSNYSAASSVLALQRLVVCELRDNGELGQMITRDAVRGSTTDELLYVDKNFTYQGTLNVSAQVLSIHLEFSMRRHEVLYQPFCIKTLKGYLEKRRNQVNRKVKPKVRLLQQKSQSSRFRVTCLATGFYPRHINLTLFRDGQPVADHEITGGDLMLNGDGTYQMRKSLEISAADKHKYTCSATHLSLDNKLDVTLEFDPGEPFKSVISSVLIVLALVLVFGTGVVIYKCRRRRGGSVKSEYTSASSSHTLTALATYIRGESAFSALIMLDDITVGYYNSETKIYVARGNNTNEDDVIDPNDISKISNNVLDHFTERSNHLRPVNTESHVAYQVMGLCEQSDNKLGKAMTKTAYRGSTIDELHFFDGNITYHIMPFSNLTEQEIRPNLKLSKGRLENLYYPVCIKTLKNYLKKREAQVNRRVKPQVRLSQKAFSNSGGSHVSCLATGFYPRHINLTLFRDGQPVADHEVTGDLLPNDDGTYQMRKSLEFSAVKNNYTCSVTHLSLNNKLDVTLEFDHGEPFKSVIPSVLTVSALMLVFGAPAAIVKKRCAGPLVSQLMTMCEVSGNEKAVKPRVRLIQKANLDSGGFHVSCLATGFYPRHINLTLFRDGQSVADHEITGGDLLPNGDGTYQMRKSLEISAADKHKYTCSATHLSLDNKLDVLLEFDHGEPFKSVIPSVLTVLALMLVFGVAAAIIVWKRRRAVKPKVRLIQSYGGFHVSCLATGFYPRHINLTLFRDGQPVADHEITGGDLLPNGDGTYQMRKSLEISAVKHIYTCSATHLSLDNKLDVTLEFDHGEPFKSVIPSALTVLALMSVFGAACAITVWKRRRTGSHSLWLLITYIKGETPFPEFSVTFMLDDLTVGHYNSETKRYIPRDNTTNEDEIVSYIFYAMRHDLQPFHVGRLTFKNYTKSPQLYQVMSHCELWDNDKPGQMISKFAFSGSTTDEMRFYNNKFTYESPKETATLSLEVFKWRHETINYPSCIATLRNYLKKRHTQVKKKGFYPRHINLTLFGDEQPVADHEITGGDLLPNGDGTYQMRKSLEISAADKHKYTCSATHLSLDNRMTVDLGFYPRHINLTLFRDGQAVADHEITGGDLLPNGDRTYQMRKSLEISAADKHKYTCSATHLSLDNKLDIELASSTSDYSSASMKPRVRLIQKANSDSGGFRVSCLATGFYPRHINLTLFRDKQPVADHEITGGDLLPNDDGTYQMRKSLEIRAADKYKYTCSATHLSLDNKLDVTLEYPGQTFESARSSVLVFWLPLQVTTLLLLVTTSE</sequence>
<feature type="domain" description="Ig-like" evidence="4">
    <location>
        <begin position="2585"/>
        <end position="2675"/>
    </location>
</feature>
<dbReference type="InterPro" id="IPR050208">
    <property type="entry name" value="MHC_class-I_related"/>
</dbReference>
<feature type="domain" description="Ig-like" evidence="4">
    <location>
        <begin position="2866"/>
        <end position="2951"/>
    </location>
</feature>
<feature type="domain" description="Ig-like" evidence="4">
    <location>
        <begin position="21"/>
        <end position="109"/>
    </location>
</feature>
<feature type="domain" description="Ig-like" evidence="4">
    <location>
        <begin position="446"/>
        <end position="534"/>
    </location>
</feature>
<keyword evidence="2" id="KW-0393">Immunoglobulin domain</keyword>
<dbReference type="Pfam" id="PF07654">
    <property type="entry name" value="C1-set"/>
    <property type="match status" value="17"/>
</dbReference>
<dbReference type="GO" id="GO:0009897">
    <property type="term" value="C:external side of plasma membrane"/>
    <property type="evidence" value="ECO:0007669"/>
    <property type="project" value="TreeGrafter"/>
</dbReference>
<feature type="transmembrane region" description="Helical" evidence="3">
    <location>
        <begin position="2132"/>
        <end position="2153"/>
    </location>
</feature>
<feature type="transmembrane region" description="Helical" evidence="3">
    <location>
        <begin position="2835"/>
        <end position="2858"/>
    </location>
</feature>
<evidence type="ECO:0000313" key="6">
    <source>
        <dbReference type="Proteomes" id="UP000290572"/>
    </source>
</evidence>
<dbReference type="GO" id="GO:0006955">
    <property type="term" value="P:immune response"/>
    <property type="evidence" value="ECO:0007669"/>
    <property type="project" value="TreeGrafter"/>
</dbReference>
<dbReference type="InterPro" id="IPR036179">
    <property type="entry name" value="Ig-like_dom_sf"/>
</dbReference>
<keyword evidence="6" id="KW-1185">Reference proteome</keyword>
<feature type="transmembrane region" description="Helical" evidence="3">
    <location>
        <begin position="2368"/>
        <end position="2389"/>
    </location>
</feature>
<dbReference type="CDD" id="cd21029">
    <property type="entry name" value="IgC1_CD1"/>
    <property type="match status" value="1"/>
</dbReference>
<dbReference type="Gene3D" id="3.30.500.10">
    <property type="entry name" value="MHC class I-like antigen recognition-like"/>
    <property type="match status" value="6"/>
</dbReference>
<accession>A0A498LXC9</accession>
<dbReference type="InterPro" id="IPR003006">
    <property type="entry name" value="Ig/MHC_CS"/>
</dbReference>
<feature type="transmembrane region" description="Helical" evidence="3">
    <location>
        <begin position="543"/>
        <end position="565"/>
    </location>
</feature>
<feature type="transmembrane region" description="Helical" evidence="3">
    <location>
        <begin position="259"/>
        <end position="282"/>
    </location>
</feature>
<feature type="domain" description="Ig-like" evidence="4">
    <location>
        <begin position="1425"/>
        <end position="1515"/>
    </location>
</feature>
<feature type="domain" description="Ig-like" evidence="4">
    <location>
        <begin position="1634"/>
        <end position="1724"/>
    </location>
</feature>
<feature type="transmembrane region" description="Helical" evidence="3">
    <location>
        <begin position="1322"/>
        <end position="1344"/>
    </location>
</feature>
<dbReference type="SUPFAM" id="SSF48726">
    <property type="entry name" value="Immunoglobulin"/>
    <property type="match status" value="17"/>
</dbReference>
<dbReference type="PANTHER" id="PTHR16675">
    <property type="entry name" value="MHC CLASS I-RELATED"/>
    <property type="match status" value="1"/>
</dbReference>
<organism evidence="5 6">
    <name type="scientific">Labeo rohita</name>
    <name type="common">Indian major carp</name>
    <name type="synonym">Cyprinus rohita</name>
    <dbReference type="NCBI Taxonomy" id="84645"/>
    <lineage>
        <taxon>Eukaryota</taxon>
        <taxon>Metazoa</taxon>
        <taxon>Chordata</taxon>
        <taxon>Craniata</taxon>
        <taxon>Vertebrata</taxon>
        <taxon>Euteleostomi</taxon>
        <taxon>Actinopterygii</taxon>
        <taxon>Neopterygii</taxon>
        <taxon>Teleostei</taxon>
        <taxon>Ostariophysi</taxon>
        <taxon>Cypriniformes</taxon>
        <taxon>Cyprinidae</taxon>
        <taxon>Labeoninae</taxon>
        <taxon>Labeonini</taxon>
        <taxon>Labeo</taxon>
    </lineage>
</organism>
<reference evidence="5 6" key="1">
    <citation type="submission" date="2018-03" db="EMBL/GenBank/DDBJ databases">
        <title>Draft genome sequence of Rohu Carp (Labeo rohita).</title>
        <authorList>
            <person name="Das P."/>
            <person name="Kushwaha B."/>
            <person name="Joshi C.G."/>
            <person name="Kumar D."/>
            <person name="Nagpure N.S."/>
            <person name="Sahoo L."/>
            <person name="Das S.P."/>
            <person name="Bit A."/>
            <person name="Patnaik S."/>
            <person name="Meher P.K."/>
            <person name="Jayasankar P."/>
            <person name="Koringa P.G."/>
            <person name="Patel N.V."/>
            <person name="Hinsu A.T."/>
            <person name="Kumar R."/>
            <person name="Pandey M."/>
            <person name="Agarwal S."/>
            <person name="Srivastava S."/>
            <person name="Singh M."/>
            <person name="Iquebal M.A."/>
            <person name="Jaiswal S."/>
            <person name="Angadi U.B."/>
            <person name="Kumar N."/>
            <person name="Raza M."/>
            <person name="Shah T.M."/>
            <person name="Rai A."/>
            <person name="Jena J.K."/>
        </authorList>
    </citation>
    <scope>NUCLEOTIDE SEQUENCE [LARGE SCALE GENOMIC DNA]</scope>
    <source>
        <strain evidence="5">DASCIFA01</strain>
        <tissue evidence="5">Testis</tissue>
    </source>
</reference>
<feature type="transmembrane region" description="Helical" evidence="3">
    <location>
        <begin position="118"/>
        <end position="140"/>
    </location>
</feature>
<feature type="domain" description="Ig-like" evidence="4">
    <location>
        <begin position="902"/>
        <end position="992"/>
    </location>
</feature>
<feature type="domain" description="Ig-like" evidence="4">
    <location>
        <begin position="679"/>
        <end position="771"/>
    </location>
</feature>
<dbReference type="GO" id="GO:0005615">
    <property type="term" value="C:extracellular space"/>
    <property type="evidence" value="ECO:0007669"/>
    <property type="project" value="TreeGrafter"/>
</dbReference>
<dbReference type="SUPFAM" id="SSF54452">
    <property type="entry name" value="MHC antigen-recognition domain"/>
    <property type="match status" value="6"/>
</dbReference>
<feature type="transmembrane region" description="Helical" evidence="3">
    <location>
        <begin position="1733"/>
        <end position="1757"/>
    </location>
</feature>
<dbReference type="Gene3D" id="2.60.40.10">
    <property type="entry name" value="Immunoglobulins"/>
    <property type="match status" value="17"/>
</dbReference>
<feature type="domain" description="Ig-like" evidence="4">
    <location>
        <begin position="1222"/>
        <end position="1311"/>
    </location>
</feature>
<dbReference type="PROSITE" id="PS50835">
    <property type="entry name" value="IG_LIKE"/>
    <property type="match status" value="14"/>
</dbReference>
<feature type="domain" description="Ig-like" evidence="4">
    <location>
        <begin position="1860"/>
        <end position="1946"/>
    </location>
</feature>
<dbReference type="Proteomes" id="UP000290572">
    <property type="component" value="Unassembled WGS sequence"/>
</dbReference>
<feature type="transmembrane region" description="Helical" evidence="3">
    <location>
        <begin position="779"/>
        <end position="800"/>
    </location>
</feature>
<dbReference type="InterPro" id="IPR013783">
    <property type="entry name" value="Ig-like_fold"/>
</dbReference>
<evidence type="ECO:0000256" key="1">
    <source>
        <dbReference type="ARBA" id="ARBA00023180"/>
    </source>
</evidence>
<evidence type="ECO:0000313" key="5">
    <source>
        <dbReference type="EMBL" id="RXN11846.1"/>
    </source>
</evidence>